<dbReference type="EMBL" id="CAIX01000150">
    <property type="protein sequence ID" value="CCI10214.1"/>
    <property type="molecule type" value="Genomic_DNA"/>
</dbReference>
<keyword evidence="2" id="KW-1185">Reference proteome</keyword>
<organism evidence="1 2">
    <name type="scientific">Albugo candida</name>
    <dbReference type="NCBI Taxonomy" id="65357"/>
    <lineage>
        <taxon>Eukaryota</taxon>
        <taxon>Sar</taxon>
        <taxon>Stramenopiles</taxon>
        <taxon>Oomycota</taxon>
        <taxon>Peronosporomycetes</taxon>
        <taxon>Albuginales</taxon>
        <taxon>Albuginaceae</taxon>
        <taxon>Albugo</taxon>
    </lineage>
</organism>
<protein>
    <submittedName>
        <fullName evidence="1">Uncharacterized protein</fullName>
    </submittedName>
</protein>
<comment type="caution">
    <text evidence="1">The sequence shown here is derived from an EMBL/GenBank/DDBJ whole genome shotgun (WGS) entry which is preliminary data.</text>
</comment>
<accession>A0A024FU74</accession>
<dbReference type="Proteomes" id="UP000053237">
    <property type="component" value="Unassembled WGS sequence"/>
</dbReference>
<dbReference type="AlphaFoldDB" id="A0A024FU74"/>
<reference evidence="1 2" key="1">
    <citation type="submission" date="2012-05" db="EMBL/GenBank/DDBJ databases">
        <title>Recombination and specialization in a pathogen metapopulation.</title>
        <authorList>
            <person name="Gardiner A."/>
            <person name="Kemen E."/>
            <person name="Schultz-Larsen T."/>
            <person name="MacLean D."/>
            <person name="Van Oosterhout C."/>
            <person name="Jones J.D.G."/>
        </authorList>
    </citation>
    <scope>NUCLEOTIDE SEQUENCE [LARGE SCALE GENOMIC DNA]</scope>
    <source>
        <strain evidence="1 2">Ac Nc2</strain>
    </source>
</reference>
<proteinExistence type="predicted"/>
<evidence type="ECO:0000313" key="2">
    <source>
        <dbReference type="Proteomes" id="UP000053237"/>
    </source>
</evidence>
<sequence>MDRQTRMLVSRLKQPKKRDSAVYIMFTEQLQEPKAIFLGYFEQILQSAKLTFRKILFNLSFCWKSNWILRTDFMNGS</sequence>
<name>A0A024FU74_9STRA</name>
<gene>
    <name evidence="1" type="ORF">BN9_080520</name>
</gene>
<dbReference type="InParanoid" id="A0A024FU74"/>
<evidence type="ECO:0000313" key="1">
    <source>
        <dbReference type="EMBL" id="CCI10214.1"/>
    </source>
</evidence>